<protein>
    <recommendedName>
        <fullName evidence="4">F-box domain-containing protein</fullName>
    </recommendedName>
</protein>
<dbReference type="OrthoDB" id="2745253at2759"/>
<keyword evidence="3" id="KW-1185">Reference proteome</keyword>
<proteinExistence type="predicted"/>
<dbReference type="Proteomes" id="UP000193067">
    <property type="component" value="Unassembled WGS sequence"/>
</dbReference>
<gene>
    <name evidence="2" type="ORF">PYCCODRAFT_1399756</name>
</gene>
<dbReference type="AlphaFoldDB" id="A0A1Y2I6S7"/>
<feature type="region of interest" description="Disordered" evidence="1">
    <location>
        <begin position="483"/>
        <end position="520"/>
    </location>
</feature>
<evidence type="ECO:0000313" key="3">
    <source>
        <dbReference type="Proteomes" id="UP000193067"/>
    </source>
</evidence>
<sequence>MLETSAESEGQPCRLPGDLLSMLCSFLEHSDLPSFALVDKLHNEICTPILYRTVRLLYRSAVESCLRTLAADPETLSFGRDLAALVQDFFLSEHWRADGGSGPANIQDTRELLLASLERMTNVRTVRCKEPLTGLGILGPLLATPHPNLKSLDMRMCILETPDLTLTELEERLSDADLPLPQLTAFTVRIDHLPTPEVTSFLHHLIASRADAIDHLGLVTANSNFVGAVIPSLALLPVLQHLEVATSQLVVPGFGHMTTVKSLTVRDLVSHFSHLPNIPDIHWPMLESLACPLRIVPFLLPGHTSARRPISTLRLNFVSYEQDYGDASIDYSPRWTDILAAIRCVGRSAVPLKHLHLQAQPDHLKRFAQMLPYIPKLETLVVALTESPTQSSLMALGKAFIARLPYLHTLLFSDVLRKFYRRNAAFLFARDLDMQRRCLAEYSRHSSALRRVAFTTELEWEKGNDGVWYPSRLPRKGRPDIEENDFWVGSDYSDDSDASERGYHDDDDSEDYEERDEDDPDEIDFAAEAVHWVS</sequence>
<dbReference type="SUPFAM" id="SSF52047">
    <property type="entry name" value="RNI-like"/>
    <property type="match status" value="1"/>
</dbReference>
<dbReference type="EMBL" id="KZ084164">
    <property type="protein sequence ID" value="OSC96848.1"/>
    <property type="molecule type" value="Genomic_DNA"/>
</dbReference>
<organism evidence="2 3">
    <name type="scientific">Trametes coccinea (strain BRFM310)</name>
    <name type="common">Pycnoporus coccineus</name>
    <dbReference type="NCBI Taxonomy" id="1353009"/>
    <lineage>
        <taxon>Eukaryota</taxon>
        <taxon>Fungi</taxon>
        <taxon>Dikarya</taxon>
        <taxon>Basidiomycota</taxon>
        <taxon>Agaricomycotina</taxon>
        <taxon>Agaricomycetes</taxon>
        <taxon>Polyporales</taxon>
        <taxon>Polyporaceae</taxon>
        <taxon>Trametes</taxon>
    </lineage>
</organism>
<feature type="compositionally biased region" description="Acidic residues" evidence="1">
    <location>
        <begin position="505"/>
        <end position="520"/>
    </location>
</feature>
<name>A0A1Y2I6S7_TRAC3</name>
<evidence type="ECO:0000313" key="2">
    <source>
        <dbReference type="EMBL" id="OSC96848.1"/>
    </source>
</evidence>
<evidence type="ECO:0008006" key="4">
    <source>
        <dbReference type="Google" id="ProtNLM"/>
    </source>
</evidence>
<evidence type="ECO:0000256" key="1">
    <source>
        <dbReference type="SAM" id="MobiDB-lite"/>
    </source>
</evidence>
<dbReference type="STRING" id="1353009.A0A1Y2I6S7"/>
<reference evidence="2 3" key="1">
    <citation type="journal article" date="2015" name="Biotechnol. Biofuels">
        <title>Enhanced degradation of softwood versus hardwood by the white-rot fungus Pycnoporus coccineus.</title>
        <authorList>
            <person name="Couturier M."/>
            <person name="Navarro D."/>
            <person name="Chevret D."/>
            <person name="Henrissat B."/>
            <person name="Piumi F."/>
            <person name="Ruiz-Duenas F.J."/>
            <person name="Martinez A.T."/>
            <person name="Grigoriev I.V."/>
            <person name="Riley R."/>
            <person name="Lipzen A."/>
            <person name="Berrin J.G."/>
            <person name="Master E.R."/>
            <person name="Rosso M.N."/>
        </authorList>
    </citation>
    <scope>NUCLEOTIDE SEQUENCE [LARGE SCALE GENOMIC DNA]</scope>
    <source>
        <strain evidence="2 3">BRFM310</strain>
    </source>
</reference>
<accession>A0A1Y2I6S7</accession>